<sequence length="114" mass="13068">MKINCDMDPIKEVRLQRDRSIILGAQDVVLELRGKGHLPQVASIRGAHNYRERALEWANMAKLKLLDYREQDSHDSPASVCHTVTAPPTPHGHHHAMVYFRKSFLCFVFILPLL</sequence>
<evidence type="ECO:0000313" key="1">
    <source>
        <dbReference type="EMBL" id="KAJ8395082.1"/>
    </source>
</evidence>
<dbReference type="AlphaFoldDB" id="A0AAD7WFG6"/>
<name>A0AAD7WFG6_9TELE</name>
<dbReference type="EMBL" id="JAINUG010000119">
    <property type="protein sequence ID" value="KAJ8395082.1"/>
    <property type="molecule type" value="Genomic_DNA"/>
</dbReference>
<comment type="caution">
    <text evidence="1">The sequence shown here is derived from an EMBL/GenBank/DDBJ whole genome shotgun (WGS) entry which is preliminary data.</text>
</comment>
<accession>A0AAD7WFG6</accession>
<protein>
    <submittedName>
        <fullName evidence="1">Uncharacterized protein</fullName>
    </submittedName>
</protein>
<keyword evidence="2" id="KW-1185">Reference proteome</keyword>
<dbReference type="Proteomes" id="UP001221898">
    <property type="component" value="Unassembled WGS sequence"/>
</dbReference>
<evidence type="ECO:0000313" key="2">
    <source>
        <dbReference type="Proteomes" id="UP001221898"/>
    </source>
</evidence>
<proteinExistence type="predicted"/>
<organism evidence="1 2">
    <name type="scientific">Aldrovandia affinis</name>
    <dbReference type="NCBI Taxonomy" id="143900"/>
    <lineage>
        <taxon>Eukaryota</taxon>
        <taxon>Metazoa</taxon>
        <taxon>Chordata</taxon>
        <taxon>Craniata</taxon>
        <taxon>Vertebrata</taxon>
        <taxon>Euteleostomi</taxon>
        <taxon>Actinopterygii</taxon>
        <taxon>Neopterygii</taxon>
        <taxon>Teleostei</taxon>
        <taxon>Notacanthiformes</taxon>
        <taxon>Halosauridae</taxon>
        <taxon>Aldrovandia</taxon>
    </lineage>
</organism>
<gene>
    <name evidence="1" type="ORF">AAFF_G00035380</name>
</gene>
<reference evidence="1" key="1">
    <citation type="journal article" date="2023" name="Science">
        <title>Genome structures resolve the early diversification of teleost fishes.</title>
        <authorList>
            <person name="Parey E."/>
            <person name="Louis A."/>
            <person name="Montfort J."/>
            <person name="Bouchez O."/>
            <person name="Roques C."/>
            <person name="Iampietro C."/>
            <person name="Lluch J."/>
            <person name="Castinel A."/>
            <person name="Donnadieu C."/>
            <person name="Desvignes T."/>
            <person name="Floi Bucao C."/>
            <person name="Jouanno E."/>
            <person name="Wen M."/>
            <person name="Mejri S."/>
            <person name="Dirks R."/>
            <person name="Jansen H."/>
            <person name="Henkel C."/>
            <person name="Chen W.J."/>
            <person name="Zahm M."/>
            <person name="Cabau C."/>
            <person name="Klopp C."/>
            <person name="Thompson A.W."/>
            <person name="Robinson-Rechavi M."/>
            <person name="Braasch I."/>
            <person name="Lecointre G."/>
            <person name="Bobe J."/>
            <person name="Postlethwait J.H."/>
            <person name="Berthelot C."/>
            <person name="Roest Crollius H."/>
            <person name="Guiguen Y."/>
        </authorList>
    </citation>
    <scope>NUCLEOTIDE SEQUENCE</scope>
    <source>
        <strain evidence="1">NC1722</strain>
    </source>
</reference>